<feature type="compositionally biased region" description="Polar residues" evidence="1">
    <location>
        <begin position="38"/>
        <end position="56"/>
    </location>
</feature>
<feature type="region of interest" description="Disordered" evidence="1">
    <location>
        <begin position="35"/>
        <end position="76"/>
    </location>
</feature>
<keyword evidence="3" id="KW-1185">Reference proteome</keyword>
<sequence length="179" mass="19327">MTGTPLDDLFIFSFPPSPGMRRLVRYHSTGSLYPISTGDWSKQTGTSSLHSQTARSPSRVPAIQDSIDPVPPVSEPKIPTGAVTTLSSGLGHKSTGPVYSNPTEPKCDLYLDGAGGLRRQLLRPSTNAMCDAIMAFANLIEQPHNDTENDEAANQALNAMTYPSSQNAYHLDIERLVRG</sequence>
<dbReference type="AlphaFoldDB" id="A0A183BCL1"/>
<protein>
    <submittedName>
        <fullName evidence="2 4">Uncharacterized protein</fullName>
    </submittedName>
</protein>
<evidence type="ECO:0000313" key="3">
    <source>
        <dbReference type="Proteomes" id="UP000272942"/>
    </source>
</evidence>
<proteinExistence type="predicted"/>
<dbReference type="Proteomes" id="UP000272942">
    <property type="component" value="Unassembled WGS sequence"/>
</dbReference>
<name>A0A183BCL1_9TREM</name>
<dbReference type="WBParaSite" id="ECPE_0001698901-mRNA-1">
    <property type="protein sequence ID" value="ECPE_0001698901-mRNA-1"/>
    <property type="gene ID" value="ECPE_0001698901"/>
</dbReference>
<gene>
    <name evidence="2" type="ORF">ECPE_LOCUS16946</name>
</gene>
<dbReference type="EMBL" id="UZAN01066643">
    <property type="protein sequence ID" value="VDP94220.1"/>
    <property type="molecule type" value="Genomic_DNA"/>
</dbReference>
<organism evidence="4">
    <name type="scientific">Echinostoma caproni</name>
    <dbReference type="NCBI Taxonomy" id="27848"/>
    <lineage>
        <taxon>Eukaryota</taxon>
        <taxon>Metazoa</taxon>
        <taxon>Spiralia</taxon>
        <taxon>Lophotrochozoa</taxon>
        <taxon>Platyhelminthes</taxon>
        <taxon>Trematoda</taxon>
        <taxon>Digenea</taxon>
        <taxon>Plagiorchiida</taxon>
        <taxon>Echinostomata</taxon>
        <taxon>Echinostomatoidea</taxon>
        <taxon>Echinostomatidae</taxon>
        <taxon>Echinostoma</taxon>
    </lineage>
</organism>
<evidence type="ECO:0000313" key="4">
    <source>
        <dbReference type="WBParaSite" id="ECPE_0001698901-mRNA-1"/>
    </source>
</evidence>
<reference evidence="2 3" key="2">
    <citation type="submission" date="2018-11" db="EMBL/GenBank/DDBJ databases">
        <authorList>
            <consortium name="Pathogen Informatics"/>
        </authorList>
    </citation>
    <scope>NUCLEOTIDE SEQUENCE [LARGE SCALE GENOMIC DNA]</scope>
    <source>
        <strain evidence="2 3">Egypt</strain>
    </source>
</reference>
<reference evidence="4" key="1">
    <citation type="submission" date="2016-06" db="UniProtKB">
        <authorList>
            <consortium name="WormBaseParasite"/>
        </authorList>
    </citation>
    <scope>IDENTIFICATION</scope>
</reference>
<evidence type="ECO:0000256" key="1">
    <source>
        <dbReference type="SAM" id="MobiDB-lite"/>
    </source>
</evidence>
<accession>A0A183BCL1</accession>
<evidence type="ECO:0000313" key="2">
    <source>
        <dbReference type="EMBL" id="VDP94220.1"/>
    </source>
</evidence>
<dbReference type="OrthoDB" id="6286892at2759"/>